<evidence type="ECO:0000256" key="1">
    <source>
        <dbReference type="ARBA" id="ARBA00007734"/>
    </source>
</evidence>
<dbReference type="Gene3D" id="1.10.530.10">
    <property type="match status" value="1"/>
</dbReference>
<evidence type="ECO:0000313" key="4">
    <source>
        <dbReference type="Proteomes" id="UP001597469"/>
    </source>
</evidence>
<dbReference type="PANTHER" id="PTHR37423:SF2">
    <property type="entry name" value="MEMBRANE-BOUND LYTIC MUREIN TRANSGLYCOSYLASE C"/>
    <property type="match status" value="1"/>
</dbReference>
<gene>
    <name evidence="3" type="ORF">ACFSUS_13645</name>
</gene>
<keyword evidence="4" id="KW-1185">Reference proteome</keyword>
<feature type="domain" description="Transglycosylase SLT" evidence="2">
    <location>
        <begin position="102"/>
        <end position="198"/>
    </location>
</feature>
<dbReference type="CDD" id="cd16894">
    <property type="entry name" value="MltD-like"/>
    <property type="match status" value="1"/>
</dbReference>
<name>A0ABW5M3U8_9BACT</name>
<dbReference type="SUPFAM" id="SSF53955">
    <property type="entry name" value="Lysozyme-like"/>
    <property type="match status" value="1"/>
</dbReference>
<accession>A0ABW5M3U8</accession>
<organism evidence="3 4">
    <name type="scientific">Spirosoma soli</name>
    <dbReference type="NCBI Taxonomy" id="1770529"/>
    <lineage>
        <taxon>Bacteria</taxon>
        <taxon>Pseudomonadati</taxon>
        <taxon>Bacteroidota</taxon>
        <taxon>Cytophagia</taxon>
        <taxon>Cytophagales</taxon>
        <taxon>Cytophagaceae</taxon>
        <taxon>Spirosoma</taxon>
    </lineage>
</organism>
<comment type="similarity">
    <text evidence="1">Belongs to the transglycosylase Slt family.</text>
</comment>
<protein>
    <submittedName>
        <fullName evidence="3">Lytic transglycosylase domain-containing protein</fullName>
    </submittedName>
</protein>
<comment type="caution">
    <text evidence="3">The sequence shown here is derived from an EMBL/GenBank/DDBJ whole genome shotgun (WGS) entry which is preliminary data.</text>
</comment>
<dbReference type="EMBL" id="JBHULN010000007">
    <property type="protein sequence ID" value="MFD2571683.1"/>
    <property type="molecule type" value="Genomic_DNA"/>
</dbReference>
<proteinExistence type="inferred from homology"/>
<evidence type="ECO:0000259" key="2">
    <source>
        <dbReference type="Pfam" id="PF01464"/>
    </source>
</evidence>
<evidence type="ECO:0000313" key="3">
    <source>
        <dbReference type="EMBL" id="MFD2571683.1"/>
    </source>
</evidence>
<dbReference type="InterPro" id="IPR008258">
    <property type="entry name" value="Transglycosylase_SLT_dom_1"/>
</dbReference>
<dbReference type="InterPro" id="IPR023346">
    <property type="entry name" value="Lysozyme-like_dom_sf"/>
</dbReference>
<dbReference type="RefSeq" id="WP_381523434.1">
    <property type="nucleotide sequence ID" value="NZ_JBHULN010000007.1"/>
</dbReference>
<reference evidence="4" key="1">
    <citation type="journal article" date="2019" name="Int. J. Syst. Evol. Microbiol.">
        <title>The Global Catalogue of Microorganisms (GCM) 10K type strain sequencing project: providing services to taxonomists for standard genome sequencing and annotation.</title>
        <authorList>
            <consortium name="The Broad Institute Genomics Platform"/>
            <consortium name="The Broad Institute Genome Sequencing Center for Infectious Disease"/>
            <person name="Wu L."/>
            <person name="Ma J."/>
        </authorList>
    </citation>
    <scope>NUCLEOTIDE SEQUENCE [LARGE SCALE GENOMIC DNA]</scope>
    <source>
        <strain evidence="4">KCTC 42805</strain>
    </source>
</reference>
<dbReference type="Proteomes" id="UP001597469">
    <property type="component" value="Unassembled WGS sequence"/>
</dbReference>
<dbReference type="PANTHER" id="PTHR37423">
    <property type="entry name" value="SOLUBLE LYTIC MUREIN TRANSGLYCOSYLASE-RELATED"/>
    <property type="match status" value="1"/>
</dbReference>
<dbReference type="Pfam" id="PF01464">
    <property type="entry name" value="SLT"/>
    <property type="match status" value="1"/>
</dbReference>
<sequence>MAAVKPAFGLATFVADTSRIIPSSNGLENPALLVVDSSKRLFPIYFCGEEVPVDEPRVSRRWLQTLRTYGAQPECLFDLRRRASTFFPIIDPILRKYKIPRDFRFMPLAESALVNDCVSPKGASGYWQLMPGTARELGLTVNKRVDERYNLHKATVAVCRYLHQLYRELGSWTLVAAAYNGGITHVQNKMEQQGQSNYYRLRLHRETSHYLFRILAYKELLSNPRQYSLLLRGSTIAQLTKPLPSWRKPLALPKKIKDAPTVELVDEDYTDPTWGPRPNTALTKTPTDTQQFIAMAVSAETTQATPDADLTKQTAHLPIQKLMMGLMVLRFRRPRLLQWNKGEGIRPLHFWDWI</sequence>